<evidence type="ECO:0000256" key="10">
    <source>
        <dbReference type="RuleBase" id="RU365087"/>
    </source>
</evidence>
<keyword evidence="4 10" id="KW-1003">Cell membrane</keyword>
<proteinExistence type="inferred from homology"/>
<reference evidence="12 13" key="1">
    <citation type="submission" date="2022-12" db="EMBL/GenBank/DDBJ databases">
        <title>Chitinophagaceae gen. sp. nov., a new member of the family Chitinophagaceae, isolated from soil in a chemical factory.</title>
        <authorList>
            <person name="Ke Z."/>
        </authorList>
    </citation>
    <scope>NUCLEOTIDE SEQUENCE [LARGE SCALE GENOMIC DNA]</scope>
    <source>
        <strain evidence="12 13">LY-5</strain>
    </source>
</reference>
<name>A0ABT4UHV2_9BACT</name>
<comment type="caution">
    <text evidence="10">Lacks conserved residue(s) required for the propagation of feature annotation.</text>
</comment>
<protein>
    <recommendedName>
        <fullName evidence="10">Protein-export membrane protein SecG</fullName>
    </recommendedName>
</protein>
<dbReference type="Proteomes" id="UP001210231">
    <property type="component" value="Unassembled WGS sequence"/>
</dbReference>
<keyword evidence="6 10" id="KW-0653">Protein transport</keyword>
<sequence length="122" mass="12447">MVILFLVLIVIACLILGFVILIQNPKGGGLSGSMAGIGNQFMGVDQTNKVLDKATWIFVTIIALLCISSSVFIKDGTSKSGKSTLDNIPTTGAGVTAPAAAPEAPANTVDTNGQPVSTTPTK</sequence>
<dbReference type="EMBL" id="JAQGEF010000005">
    <property type="protein sequence ID" value="MDA3614404.1"/>
    <property type="molecule type" value="Genomic_DNA"/>
</dbReference>
<dbReference type="RefSeq" id="WP_407030732.1">
    <property type="nucleotide sequence ID" value="NZ_JAQGEF010000005.1"/>
</dbReference>
<comment type="subcellular location">
    <subcellularLocation>
        <location evidence="1 10">Cell membrane</location>
        <topology evidence="1 10">Multi-pass membrane protein</topology>
    </subcellularLocation>
</comment>
<evidence type="ECO:0000313" key="12">
    <source>
        <dbReference type="EMBL" id="MDA3614404.1"/>
    </source>
</evidence>
<evidence type="ECO:0000256" key="2">
    <source>
        <dbReference type="ARBA" id="ARBA00008445"/>
    </source>
</evidence>
<gene>
    <name evidence="12" type="primary">secG</name>
    <name evidence="12" type="ORF">O3P16_06260</name>
</gene>
<feature type="compositionally biased region" description="Polar residues" evidence="11">
    <location>
        <begin position="110"/>
        <end position="122"/>
    </location>
</feature>
<feature type="region of interest" description="Disordered" evidence="11">
    <location>
        <begin position="94"/>
        <end position="122"/>
    </location>
</feature>
<accession>A0ABT4UHV2</accession>
<keyword evidence="7 10" id="KW-1133">Transmembrane helix</keyword>
<keyword evidence="3 10" id="KW-0813">Transport</keyword>
<evidence type="ECO:0000256" key="11">
    <source>
        <dbReference type="SAM" id="MobiDB-lite"/>
    </source>
</evidence>
<comment type="similarity">
    <text evidence="2 10">Belongs to the SecG family.</text>
</comment>
<comment type="function">
    <text evidence="10">Involved in protein export. Participates in an early event of protein translocation.</text>
</comment>
<evidence type="ECO:0000256" key="4">
    <source>
        <dbReference type="ARBA" id="ARBA00022475"/>
    </source>
</evidence>
<dbReference type="PANTHER" id="PTHR34182:SF1">
    <property type="entry name" value="PROTEIN-EXPORT MEMBRANE PROTEIN SECG"/>
    <property type="match status" value="1"/>
</dbReference>
<evidence type="ECO:0000256" key="8">
    <source>
        <dbReference type="ARBA" id="ARBA00023010"/>
    </source>
</evidence>
<evidence type="ECO:0000256" key="1">
    <source>
        <dbReference type="ARBA" id="ARBA00004651"/>
    </source>
</evidence>
<evidence type="ECO:0000256" key="3">
    <source>
        <dbReference type="ARBA" id="ARBA00022448"/>
    </source>
</evidence>
<evidence type="ECO:0000256" key="7">
    <source>
        <dbReference type="ARBA" id="ARBA00022989"/>
    </source>
</evidence>
<evidence type="ECO:0000256" key="5">
    <source>
        <dbReference type="ARBA" id="ARBA00022692"/>
    </source>
</evidence>
<evidence type="ECO:0000256" key="6">
    <source>
        <dbReference type="ARBA" id="ARBA00022927"/>
    </source>
</evidence>
<dbReference type="Pfam" id="PF03840">
    <property type="entry name" value="SecG"/>
    <property type="match status" value="1"/>
</dbReference>
<organism evidence="12 13">
    <name type="scientific">Polluticaenibacter yanchengensis</name>
    <dbReference type="NCBI Taxonomy" id="3014562"/>
    <lineage>
        <taxon>Bacteria</taxon>
        <taxon>Pseudomonadati</taxon>
        <taxon>Bacteroidota</taxon>
        <taxon>Chitinophagia</taxon>
        <taxon>Chitinophagales</taxon>
        <taxon>Chitinophagaceae</taxon>
        <taxon>Polluticaenibacter</taxon>
    </lineage>
</organism>
<evidence type="ECO:0000313" key="13">
    <source>
        <dbReference type="Proteomes" id="UP001210231"/>
    </source>
</evidence>
<feature type="transmembrane region" description="Helical" evidence="10">
    <location>
        <begin position="55"/>
        <end position="73"/>
    </location>
</feature>
<keyword evidence="9 10" id="KW-0472">Membrane</keyword>
<dbReference type="InterPro" id="IPR004692">
    <property type="entry name" value="SecG"/>
</dbReference>
<evidence type="ECO:0000256" key="9">
    <source>
        <dbReference type="ARBA" id="ARBA00023136"/>
    </source>
</evidence>
<keyword evidence="13" id="KW-1185">Reference proteome</keyword>
<keyword evidence="5 10" id="KW-0812">Transmembrane</keyword>
<dbReference type="NCBIfam" id="TIGR00810">
    <property type="entry name" value="secG"/>
    <property type="match status" value="1"/>
</dbReference>
<dbReference type="PANTHER" id="PTHR34182">
    <property type="entry name" value="PROTEIN-EXPORT MEMBRANE PROTEIN SECG"/>
    <property type="match status" value="1"/>
</dbReference>
<keyword evidence="8 10" id="KW-0811">Translocation</keyword>
<feature type="compositionally biased region" description="Low complexity" evidence="11">
    <location>
        <begin position="94"/>
        <end position="109"/>
    </location>
</feature>
<comment type="caution">
    <text evidence="12">The sequence shown here is derived from an EMBL/GenBank/DDBJ whole genome shotgun (WGS) entry which is preliminary data.</text>
</comment>